<evidence type="ECO:0000256" key="2">
    <source>
        <dbReference type="ARBA" id="ARBA00023002"/>
    </source>
</evidence>
<evidence type="ECO:0000313" key="7">
    <source>
        <dbReference type="EMBL" id="HGY54270.1"/>
    </source>
</evidence>
<name>A0A7V4TXT8_CALAY</name>
<dbReference type="GO" id="GO:0005829">
    <property type="term" value="C:cytosol"/>
    <property type="evidence" value="ECO:0007669"/>
    <property type="project" value="TreeGrafter"/>
</dbReference>
<organism evidence="7">
    <name type="scientific">Caldithrix abyssi</name>
    <dbReference type="NCBI Taxonomy" id="187145"/>
    <lineage>
        <taxon>Bacteria</taxon>
        <taxon>Pseudomonadati</taxon>
        <taxon>Calditrichota</taxon>
        <taxon>Calditrichia</taxon>
        <taxon>Calditrichales</taxon>
        <taxon>Calditrichaceae</taxon>
        <taxon>Caldithrix</taxon>
    </lineage>
</organism>
<accession>A0A7V4TXT8</accession>
<feature type="domain" description="D-isomer specific 2-hydroxyacid dehydrogenase NAD-binding" evidence="6">
    <location>
        <begin position="111"/>
        <end position="288"/>
    </location>
</feature>
<proteinExistence type="inferred from homology"/>
<dbReference type="InterPro" id="IPR036291">
    <property type="entry name" value="NAD(P)-bd_dom_sf"/>
</dbReference>
<reference evidence="7" key="1">
    <citation type="journal article" date="2020" name="mSystems">
        <title>Genome- and Community-Level Interaction Insights into Carbon Utilization and Element Cycling Functions of Hydrothermarchaeota in Hydrothermal Sediment.</title>
        <authorList>
            <person name="Zhou Z."/>
            <person name="Liu Y."/>
            <person name="Xu W."/>
            <person name="Pan J."/>
            <person name="Luo Z.H."/>
            <person name="Li M."/>
        </authorList>
    </citation>
    <scope>NUCLEOTIDE SEQUENCE [LARGE SCALE GENOMIC DNA]</scope>
    <source>
        <strain evidence="7">HyVt-577</strain>
    </source>
</reference>
<dbReference type="PANTHER" id="PTHR10996:SF178">
    <property type="entry name" value="2-HYDROXYACID DEHYDROGENASE YGL185C-RELATED"/>
    <property type="match status" value="1"/>
</dbReference>
<dbReference type="InterPro" id="IPR006139">
    <property type="entry name" value="D-isomer_2_OHA_DH_cat_dom"/>
</dbReference>
<evidence type="ECO:0000256" key="1">
    <source>
        <dbReference type="ARBA" id="ARBA00005854"/>
    </source>
</evidence>
<evidence type="ECO:0000256" key="4">
    <source>
        <dbReference type="RuleBase" id="RU003719"/>
    </source>
</evidence>
<evidence type="ECO:0000259" key="5">
    <source>
        <dbReference type="Pfam" id="PF00389"/>
    </source>
</evidence>
<comment type="caution">
    <text evidence="7">The sequence shown here is derived from an EMBL/GenBank/DDBJ whole genome shotgun (WGS) entry which is preliminary data.</text>
</comment>
<dbReference type="GO" id="GO:0051287">
    <property type="term" value="F:NAD binding"/>
    <property type="evidence" value="ECO:0007669"/>
    <property type="project" value="InterPro"/>
</dbReference>
<dbReference type="PROSITE" id="PS00065">
    <property type="entry name" value="D_2_HYDROXYACID_DH_1"/>
    <property type="match status" value="1"/>
</dbReference>
<sequence>MVAYRILITNKIPDIAAKLLRDKGYNVLIPEDERSVGREQLEREITQIDGLIPLLSDPIDRPLLEKAKRLKVIANYAVGYNNIDIEYARQKGIIVTNTPDILTNATADLAFALLLSTAKRIVEADRFVREGKFTGWGPLLMLGADVTGKTLGIIGAGRIGQAVGRRAAGFEMNVLYTSRSPKADFEEAAKAKYVDLNTLLAKSDFISIHCPLTAETRHLINRQNISKIKRGAYLINTARGPVIEETALIEALKNGHLAGAGLDVYEFEPRITADLLTMDNVILLPHIGSATYDTRSKMAELAAKNIISVLETGKALTPVN</sequence>
<dbReference type="InterPro" id="IPR029752">
    <property type="entry name" value="D-isomer_DH_CS1"/>
</dbReference>
<dbReference type="PROSITE" id="PS00670">
    <property type="entry name" value="D_2_HYDROXYACID_DH_2"/>
    <property type="match status" value="1"/>
</dbReference>
<dbReference type="EMBL" id="DRQG01000015">
    <property type="protein sequence ID" value="HGY54270.1"/>
    <property type="molecule type" value="Genomic_DNA"/>
</dbReference>
<dbReference type="SUPFAM" id="SSF51735">
    <property type="entry name" value="NAD(P)-binding Rossmann-fold domains"/>
    <property type="match status" value="1"/>
</dbReference>
<feature type="domain" description="D-isomer specific 2-hydroxyacid dehydrogenase catalytic" evidence="5">
    <location>
        <begin position="6"/>
        <end position="320"/>
    </location>
</feature>
<keyword evidence="2 4" id="KW-0560">Oxidoreductase</keyword>
<comment type="similarity">
    <text evidence="1 4">Belongs to the D-isomer specific 2-hydroxyacid dehydrogenase family.</text>
</comment>
<dbReference type="AlphaFoldDB" id="A0A7V4TXT8"/>
<dbReference type="InterPro" id="IPR006140">
    <property type="entry name" value="D-isomer_DH_NAD-bd"/>
</dbReference>
<dbReference type="Pfam" id="PF00389">
    <property type="entry name" value="2-Hacid_dh"/>
    <property type="match status" value="1"/>
</dbReference>
<evidence type="ECO:0000259" key="6">
    <source>
        <dbReference type="Pfam" id="PF02826"/>
    </source>
</evidence>
<dbReference type="PANTHER" id="PTHR10996">
    <property type="entry name" value="2-HYDROXYACID DEHYDROGENASE-RELATED"/>
    <property type="match status" value="1"/>
</dbReference>
<dbReference type="InterPro" id="IPR050223">
    <property type="entry name" value="D-isomer_2-hydroxyacid_DH"/>
</dbReference>
<dbReference type="Proteomes" id="UP000885779">
    <property type="component" value="Unassembled WGS sequence"/>
</dbReference>
<dbReference type="FunFam" id="3.40.50.720:FF:000203">
    <property type="entry name" value="D-3-phosphoglycerate dehydrogenase (SerA)"/>
    <property type="match status" value="1"/>
</dbReference>
<dbReference type="Pfam" id="PF02826">
    <property type="entry name" value="2-Hacid_dh_C"/>
    <property type="match status" value="1"/>
</dbReference>
<dbReference type="GO" id="GO:0016618">
    <property type="term" value="F:hydroxypyruvate reductase [NAD(P)H] activity"/>
    <property type="evidence" value="ECO:0007669"/>
    <property type="project" value="TreeGrafter"/>
</dbReference>
<dbReference type="GO" id="GO:0030267">
    <property type="term" value="F:glyoxylate reductase (NADPH) activity"/>
    <property type="evidence" value="ECO:0007669"/>
    <property type="project" value="TreeGrafter"/>
</dbReference>
<evidence type="ECO:0000256" key="3">
    <source>
        <dbReference type="ARBA" id="ARBA00023027"/>
    </source>
</evidence>
<gene>
    <name evidence="7" type="ORF">ENK44_01085</name>
</gene>
<dbReference type="CDD" id="cd05301">
    <property type="entry name" value="GDH"/>
    <property type="match status" value="1"/>
</dbReference>
<dbReference type="Gene3D" id="3.40.50.720">
    <property type="entry name" value="NAD(P)-binding Rossmann-like Domain"/>
    <property type="match status" value="2"/>
</dbReference>
<keyword evidence="3" id="KW-0520">NAD</keyword>
<protein>
    <submittedName>
        <fullName evidence="7">D-glycerate dehydrogenase</fullName>
    </submittedName>
</protein>
<dbReference type="InterPro" id="IPR029753">
    <property type="entry name" value="D-isomer_DH_CS"/>
</dbReference>
<dbReference type="SUPFAM" id="SSF52283">
    <property type="entry name" value="Formate/glycerate dehydrogenase catalytic domain-like"/>
    <property type="match status" value="1"/>
</dbReference>